<protein>
    <submittedName>
        <fullName evidence="2">Uncharacterized protein</fullName>
    </submittedName>
</protein>
<proteinExistence type="predicted"/>
<evidence type="ECO:0000313" key="2">
    <source>
        <dbReference type="EMBL" id="GAA4322015.1"/>
    </source>
</evidence>
<comment type="caution">
    <text evidence="2">The sequence shown here is derived from an EMBL/GenBank/DDBJ whole genome shotgun (WGS) entry which is preliminary data.</text>
</comment>
<name>A0ABP8GCW2_9BURK</name>
<sequence>MQREPDILVTFREEQEMDEMLCRQAGKPPGGQSAASVDGVQQHIAALRDLRLGVDMDRHHLDDGLQKLDALDAAIAALRGQAAAPPSDEIEGLRAHVALLKASLAQAERELDALRVTPTGAAMPVDAQAIPHEKCLWWRNSGDACPGTVDTQAIRDAALEEAAKIADDKAARVNSTWIANDIAEGIRALKGNSHGE</sequence>
<keyword evidence="1" id="KW-0175">Coiled coil</keyword>
<evidence type="ECO:0000313" key="3">
    <source>
        <dbReference type="Proteomes" id="UP001501671"/>
    </source>
</evidence>
<accession>A0ABP8GCW2</accession>
<keyword evidence="3" id="KW-1185">Reference proteome</keyword>
<organism evidence="2 3">
    <name type="scientific">Pigmentiphaga soli</name>
    <dbReference type="NCBI Taxonomy" id="1007095"/>
    <lineage>
        <taxon>Bacteria</taxon>
        <taxon>Pseudomonadati</taxon>
        <taxon>Pseudomonadota</taxon>
        <taxon>Betaproteobacteria</taxon>
        <taxon>Burkholderiales</taxon>
        <taxon>Alcaligenaceae</taxon>
        <taxon>Pigmentiphaga</taxon>
    </lineage>
</organism>
<gene>
    <name evidence="2" type="ORF">GCM10023144_01660</name>
</gene>
<dbReference type="EMBL" id="BAABFO010000001">
    <property type="protein sequence ID" value="GAA4322015.1"/>
    <property type="molecule type" value="Genomic_DNA"/>
</dbReference>
<dbReference type="Proteomes" id="UP001501671">
    <property type="component" value="Unassembled WGS sequence"/>
</dbReference>
<evidence type="ECO:0000256" key="1">
    <source>
        <dbReference type="SAM" id="Coils"/>
    </source>
</evidence>
<dbReference type="RefSeq" id="WP_345245341.1">
    <property type="nucleotide sequence ID" value="NZ_BAABFO010000001.1"/>
</dbReference>
<feature type="coiled-coil region" evidence="1">
    <location>
        <begin position="90"/>
        <end position="117"/>
    </location>
</feature>
<reference evidence="3" key="1">
    <citation type="journal article" date="2019" name="Int. J. Syst. Evol. Microbiol.">
        <title>The Global Catalogue of Microorganisms (GCM) 10K type strain sequencing project: providing services to taxonomists for standard genome sequencing and annotation.</title>
        <authorList>
            <consortium name="The Broad Institute Genomics Platform"/>
            <consortium name="The Broad Institute Genome Sequencing Center for Infectious Disease"/>
            <person name="Wu L."/>
            <person name="Ma J."/>
        </authorList>
    </citation>
    <scope>NUCLEOTIDE SEQUENCE [LARGE SCALE GENOMIC DNA]</scope>
    <source>
        <strain evidence="3">JCM 17666</strain>
    </source>
</reference>